<dbReference type="Pfam" id="PF09809">
    <property type="entry name" value="MRP-L27"/>
    <property type="match status" value="1"/>
</dbReference>
<comment type="caution">
    <text evidence="2">The sequence shown here is derived from an EMBL/GenBank/DDBJ whole genome shotgun (WGS) entry which is preliminary data.</text>
</comment>
<dbReference type="EMBL" id="SPOI01000031">
    <property type="protein sequence ID" value="TIB39533.1"/>
    <property type="molecule type" value="Genomic_DNA"/>
</dbReference>
<gene>
    <name evidence="2" type="ORF">E3P86_01085</name>
</gene>
<accession>A0A4T0JA56</accession>
<dbReference type="GO" id="GO:0003735">
    <property type="term" value="F:structural constituent of ribosome"/>
    <property type="evidence" value="ECO:0007669"/>
    <property type="project" value="InterPro"/>
</dbReference>
<organism evidence="2 3">
    <name type="scientific">Wallemia ichthyophaga</name>
    <dbReference type="NCBI Taxonomy" id="245174"/>
    <lineage>
        <taxon>Eukaryota</taxon>
        <taxon>Fungi</taxon>
        <taxon>Dikarya</taxon>
        <taxon>Basidiomycota</taxon>
        <taxon>Wallemiomycotina</taxon>
        <taxon>Wallemiomycetes</taxon>
        <taxon>Wallemiales</taxon>
        <taxon>Wallemiaceae</taxon>
        <taxon>Wallemia</taxon>
    </lineage>
</organism>
<evidence type="ECO:0000313" key="3">
    <source>
        <dbReference type="Proteomes" id="UP000310689"/>
    </source>
</evidence>
<proteinExistence type="predicted"/>
<evidence type="ECO:0000313" key="2">
    <source>
        <dbReference type="EMBL" id="TIB39533.1"/>
    </source>
</evidence>
<dbReference type="GO" id="GO:0005762">
    <property type="term" value="C:mitochondrial large ribosomal subunit"/>
    <property type="evidence" value="ECO:0007669"/>
    <property type="project" value="InterPro"/>
</dbReference>
<name>A0A4T0JA56_WALIC</name>
<dbReference type="InterPro" id="IPR019189">
    <property type="entry name" value="Ribosomal_mL41"/>
</dbReference>
<evidence type="ECO:0000256" key="1">
    <source>
        <dbReference type="SAM" id="MobiDB-lite"/>
    </source>
</evidence>
<dbReference type="AlphaFoldDB" id="A0A4T0JA56"/>
<reference evidence="2 3" key="1">
    <citation type="submission" date="2019-03" db="EMBL/GenBank/DDBJ databases">
        <title>Sequencing 23 genomes of Wallemia ichthyophaga.</title>
        <authorList>
            <person name="Gostincar C."/>
        </authorList>
    </citation>
    <scope>NUCLEOTIDE SEQUENCE [LARGE SCALE GENOMIC DNA]</scope>
    <source>
        <strain evidence="2 3">EXF-6200</strain>
    </source>
</reference>
<protein>
    <submittedName>
        <fullName evidence="2">Uncharacterized protein</fullName>
    </submittedName>
</protein>
<dbReference type="Proteomes" id="UP000310689">
    <property type="component" value="Unassembled WGS sequence"/>
</dbReference>
<feature type="region of interest" description="Disordered" evidence="1">
    <location>
        <begin position="1"/>
        <end position="21"/>
    </location>
</feature>
<sequence length="196" mass="21870">MFASTIRAGARRTQLTTKGGNKDYYKGTRTGYIDGYRTGPAGRHAGKSNNTFILDDSKARVFVAPANFHSGEAPLKPYVERSAQIDKPWSTLVTENLFKQHNPSADAEDEARRCLEPATESLSQYKALKGGLNKKDASEVRLLQRAFGAKRVSKLLLENRVKGPSKHSRKTYASPMDKIKYRRILESVHSVQQVSN</sequence>